<evidence type="ECO:0000313" key="6">
    <source>
        <dbReference type="Proteomes" id="UP000076643"/>
    </source>
</evidence>
<evidence type="ECO:0000259" key="4">
    <source>
        <dbReference type="Pfam" id="PF03976"/>
    </source>
</evidence>
<dbReference type="AlphaFoldDB" id="A0A166X0X9"/>
<dbReference type="PANTHER" id="PTHR34383">
    <property type="entry name" value="POLYPHOSPHATE:AMP PHOSPHOTRANSFERASE-RELATED"/>
    <property type="match status" value="1"/>
</dbReference>
<keyword evidence="2" id="KW-0808">Transferase</keyword>
<keyword evidence="3" id="KW-0418">Kinase</keyword>
<dbReference type="InterPro" id="IPR016898">
    <property type="entry name" value="Polyphosphate_phosphotransfera"/>
</dbReference>
<organism evidence="5 6">
    <name type="scientific">Pseudoalteromonas luteoviolacea DSM 6061</name>
    <dbReference type="NCBI Taxonomy" id="1365250"/>
    <lineage>
        <taxon>Bacteria</taxon>
        <taxon>Pseudomonadati</taxon>
        <taxon>Pseudomonadota</taxon>
        <taxon>Gammaproteobacteria</taxon>
        <taxon>Alteromonadales</taxon>
        <taxon>Pseudoalteromonadaceae</taxon>
        <taxon>Pseudoalteromonas</taxon>
    </lineage>
</organism>
<dbReference type="InterPro" id="IPR022488">
    <property type="entry name" value="PPK2-related"/>
</dbReference>
<evidence type="ECO:0000313" key="5">
    <source>
        <dbReference type="EMBL" id="KZN39118.1"/>
    </source>
</evidence>
<feature type="domain" description="Polyphosphate kinase-2-related" evidence="4">
    <location>
        <begin position="28"/>
        <end position="249"/>
    </location>
</feature>
<dbReference type="Gene3D" id="3.40.50.300">
    <property type="entry name" value="P-loop containing nucleotide triphosphate hydrolases"/>
    <property type="match status" value="1"/>
</dbReference>
<keyword evidence="6" id="KW-1185">Reference proteome</keyword>
<evidence type="ECO:0000256" key="1">
    <source>
        <dbReference type="ARBA" id="ARBA00009924"/>
    </source>
</evidence>
<dbReference type="PIRSF" id="PIRSF028756">
    <property type="entry name" value="PPK2_prd"/>
    <property type="match status" value="1"/>
</dbReference>
<comment type="similarity">
    <text evidence="1">Belongs to the polyphosphate kinase 2 (PPK2) family. Class I subfamily.</text>
</comment>
<dbReference type="GO" id="GO:0008976">
    <property type="term" value="F:polyphosphate kinase activity"/>
    <property type="evidence" value="ECO:0007669"/>
    <property type="project" value="InterPro"/>
</dbReference>
<name>A0A166X0X9_9GAMM</name>
<dbReference type="InterPro" id="IPR027417">
    <property type="entry name" value="P-loop_NTPase"/>
</dbReference>
<dbReference type="RefSeq" id="WP_063356230.1">
    <property type="nucleotide sequence ID" value="NZ_AQHB01000049.1"/>
</dbReference>
<comment type="caution">
    <text evidence="5">The sequence shown here is derived from an EMBL/GenBank/DDBJ whole genome shotgun (WGS) entry which is preliminary data.</text>
</comment>
<dbReference type="Proteomes" id="UP000076643">
    <property type="component" value="Unassembled WGS sequence"/>
</dbReference>
<dbReference type="STRING" id="43657.S4054249_22025"/>
<sequence length="280" mass="33000">MRKQQTQYQHSKELPNIKEALEFPAIDSKSAYKQALKYWQNELLHVQQAYYHQGQRAVIVFEGWDGAGKGGAIRRITEKLDPRGYQVFPIGPPTDDEQGRHYLYRFFNKLPKPGTLTIFDRSYYGRVLVERIEGYASDSAWHRAYKEINDFEQLLLDDNIKVIKLFLHISSDEQLKRFSERLNNPYKRWKLTTEDIRNRSKRADYEVAIDEMLFKTNTEQAPWNVILADHKWYARVEILKYITHVLSDNMVIAPPPIDPKVVELAEHQLGIKQRGCKYEP</sequence>
<dbReference type="Pfam" id="PF03976">
    <property type="entry name" value="PPK2"/>
    <property type="match status" value="1"/>
</dbReference>
<dbReference type="PATRIC" id="fig|1365250.3.peg.2232"/>
<dbReference type="EMBL" id="AUYB01000100">
    <property type="protein sequence ID" value="KZN39118.1"/>
    <property type="molecule type" value="Genomic_DNA"/>
</dbReference>
<proteinExistence type="inferred from homology"/>
<accession>A0A166X0X9</accession>
<dbReference type="PANTHER" id="PTHR34383:SF3">
    <property type="entry name" value="POLYPHOSPHATE:AMP PHOSPHOTRANSFERASE"/>
    <property type="match status" value="1"/>
</dbReference>
<protein>
    <recommendedName>
        <fullName evidence="4">Polyphosphate kinase-2-related domain-containing protein</fullName>
    </recommendedName>
</protein>
<reference evidence="5 6" key="1">
    <citation type="submission" date="2013-07" db="EMBL/GenBank/DDBJ databases">
        <title>Comparative Genomic and Metabolomic Analysis of Twelve Strains of Pseudoalteromonas luteoviolacea.</title>
        <authorList>
            <person name="Vynne N.G."/>
            <person name="Mansson M."/>
            <person name="Gram L."/>
        </authorList>
    </citation>
    <scope>NUCLEOTIDE SEQUENCE [LARGE SCALE GENOMIC DNA]</scope>
    <source>
        <strain evidence="5 6">DSM 6061</strain>
    </source>
</reference>
<evidence type="ECO:0000256" key="3">
    <source>
        <dbReference type="ARBA" id="ARBA00022777"/>
    </source>
</evidence>
<evidence type="ECO:0000256" key="2">
    <source>
        <dbReference type="ARBA" id="ARBA00022679"/>
    </source>
</evidence>
<dbReference type="SUPFAM" id="SSF52540">
    <property type="entry name" value="P-loop containing nucleoside triphosphate hydrolases"/>
    <property type="match status" value="1"/>
</dbReference>
<gene>
    <name evidence="5" type="ORF">N475_15005</name>
</gene>